<dbReference type="Pfam" id="PF13406">
    <property type="entry name" value="SLT_2"/>
    <property type="match status" value="1"/>
</dbReference>
<name>A0A7W9FPJ2_9HYPH</name>
<dbReference type="RefSeq" id="WP_183857884.1">
    <property type="nucleotide sequence ID" value="NZ_JACHOO010000008.1"/>
</dbReference>
<dbReference type="PANTHER" id="PTHR30163:SF8">
    <property type="entry name" value="LYTIC MUREIN TRANSGLYCOSYLASE"/>
    <property type="match status" value="1"/>
</dbReference>
<dbReference type="Pfam" id="PF01471">
    <property type="entry name" value="PG_binding_1"/>
    <property type="match status" value="1"/>
</dbReference>
<dbReference type="GO" id="GO:0009253">
    <property type="term" value="P:peptidoglycan catabolic process"/>
    <property type="evidence" value="ECO:0007669"/>
    <property type="project" value="TreeGrafter"/>
</dbReference>
<keyword evidence="1" id="KW-0732">Signal</keyword>
<evidence type="ECO:0000313" key="5">
    <source>
        <dbReference type="Proteomes" id="UP000523821"/>
    </source>
</evidence>
<comment type="caution">
    <text evidence="4">The sequence shown here is derived from an EMBL/GenBank/DDBJ whole genome shotgun (WGS) entry which is preliminary data.</text>
</comment>
<dbReference type="EMBL" id="JACHOO010000008">
    <property type="protein sequence ID" value="MBB5754442.1"/>
    <property type="molecule type" value="Genomic_DNA"/>
</dbReference>
<evidence type="ECO:0000259" key="3">
    <source>
        <dbReference type="Pfam" id="PF13406"/>
    </source>
</evidence>
<sequence length="406" mass="44603">MIRTLVWTGLAAVISAQLLTSGAAAASRGCDDPGGFPAWLADFETEARGAGISEATLDRALPQLRYDRGIVQRDRRQGVFNQSFLEFSDRMVAAYRLKTGGQLIEKHAALFARIEAEYGVPGPVIVGFWGLETDFGQNMGDLPVLPSLATLAYDCRRPEMFRGELIDALKIVDRGDLTVDRMIGSWAGELGQMQFLPRHYVDFGVDYDGDGHVDLLRSVPDVLASTANYIRSLGWRGHEPWMLEVHVPAEMPWEEADISIRHPIDYWDRLGVRGARDEPIHGAAEASLLLPMGRNGPAFLVYPNFDIYTEWNKSLVYATTASYFATRLAGAPKVGRGRGTVPPSLSAKDTVELQKRLAARGYEVGDIDGKVGLQTRSAIRKAQLEFGLPADSWPTADLLARLRAGG</sequence>
<dbReference type="SUPFAM" id="SSF53955">
    <property type="entry name" value="Lysozyme-like"/>
    <property type="match status" value="1"/>
</dbReference>
<evidence type="ECO:0000256" key="1">
    <source>
        <dbReference type="SAM" id="SignalP"/>
    </source>
</evidence>
<feature type="domain" description="Peptidoglycan binding-like" evidence="2">
    <location>
        <begin position="348"/>
        <end position="402"/>
    </location>
</feature>
<dbReference type="Proteomes" id="UP000523821">
    <property type="component" value="Unassembled WGS sequence"/>
</dbReference>
<dbReference type="Gene3D" id="1.10.101.10">
    <property type="entry name" value="PGBD-like superfamily/PGBD"/>
    <property type="match status" value="1"/>
</dbReference>
<dbReference type="FunFam" id="1.10.8.350:FF:000001">
    <property type="entry name" value="Lytic murein transglycosylase B"/>
    <property type="match status" value="1"/>
</dbReference>
<proteinExistence type="predicted"/>
<organism evidence="4 5">
    <name type="scientific">Prosthecomicrobium pneumaticum</name>
    <dbReference type="NCBI Taxonomy" id="81895"/>
    <lineage>
        <taxon>Bacteria</taxon>
        <taxon>Pseudomonadati</taxon>
        <taxon>Pseudomonadota</taxon>
        <taxon>Alphaproteobacteria</taxon>
        <taxon>Hyphomicrobiales</taxon>
        <taxon>Kaistiaceae</taxon>
        <taxon>Prosthecomicrobium</taxon>
    </lineage>
</organism>
<protein>
    <submittedName>
        <fullName evidence="4">Lytic murein transglycosylase</fullName>
    </submittedName>
</protein>
<dbReference type="PANTHER" id="PTHR30163">
    <property type="entry name" value="MEMBRANE-BOUND LYTIC MUREIN TRANSGLYCOSYLASE B"/>
    <property type="match status" value="1"/>
</dbReference>
<dbReference type="NCBIfam" id="TIGR02283">
    <property type="entry name" value="MltB_2"/>
    <property type="match status" value="1"/>
</dbReference>
<dbReference type="Gene3D" id="1.10.8.350">
    <property type="entry name" value="Bacterial muramidase"/>
    <property type="match status" value="1"/>
</dbReference>
<accession>A0A7W9FPJ2</accession>
<feature type="domain" description="Transglycosylase SLT" evidence="3">
    <location>
        <begin position="36"/>
        <end position="325"/>
    </location>
</feature>
<feature type="chain" id="PRO_5031098803" evidence="1">
    <location>
        <begin position="26"/>
        <end position="406"/>
    </location>
</feature>
<evidence type="ECO:0000259" key="2">
    <source>
        <dbReference type="Pfam" id="PF01471"/>
    </source>
</evidence>
<dbReference type="InterPro" id="IPR031304">
    <property type="entry name" value="SLT_2"/>
</dbReference>
<feature type="signal peptide" evidence="1">
    <location>
        <begin position="1"/>
        <end position="25"/>
    </location>
</feature>
<dbReference type="InterPro" id="IPR036366">
    <property type="entry name" value="PGBDSf"/>
</dbReference>
<gene>
    <name evidence="4" type="ORF">GGQ63_003528</name>
</gene>
<dbReference type="Gene3D" id="1.10.530.10">
    <property type="match status" value="1"/>
</dbReference>
<dbReference type="SUPFAM" id="SSF47090">
    <property type="entry name" value="PGBD-like"/>
    <property type="match status" value="1"/>
</dbReference>
<dbReference type="InterPro" id="IPR023346">
    <property type="entry name" value="Lysozyme-like_dom_sf"/>
</dbReference>
<dbReference type="GO" id="GO:0008933">
    <property type="term" value="F:peptidoglycan lytic transglycosylase activity"/>
    <property type="evidence" value="ECO:0007669"/>
    <property type="project" value="TreeGrafter"/>
</dbReference>
<dbReference type="InterPro" id="IPR043426">
    <property type="entry name" value="MltB-like"/>
</dbReference>
<dbReference type="AlphaFoldDB" id="A0A7W9FPJ2"/>
<reference evidence="4 5" key="1">
    <citation type="submission" date="2020-08" db="EMBL/GenBank/DDBJ databases">
        <title>Genomic Encyclopedia of Type Strains, Phase IV (KMG-IV): sequencing the most valuable type-strain genomes for metagenomic binning, comparative biology and taxonomic classification.</title>
        <authorList>
            <person name="Goeker M."/>
        </authorList>
    </citation>
    <scope>NUCLEOTIDE SEQUENCE [LARGE SCALE GENOMIC DNA]</scope>
    <source>
        <strain evidence="4 5">DSM 16268</strain>
    </source>
</reference>
<keyword evidence="5" id="KW-1185">Reference proteome</keyword>
<dbReference type="InterPro" id="IPR036365">
    <property type="entry name" value="PGBD-like_sf"/>
</dbReference>
<dbReference type="InterPro" id="IPR011970">
    <property type="entry name" value="MltB_2"/>
</dbReference>
<evidence type="ECO:0000313" key="4">
    <source>
        <dbReference type="EMBL" id="MBB5754442.1"/>
    </source>
</evidence>
<dbReference type="InterPro" id="IPR002477">
    <property type="entry name" value="Peptidoglycan-bd-like"/>
</dbReference>